<sequence length="87" mass="10080">MIEYMYRFIGKVFLFAGSVSMRITTKMMSVSDWFFIKAYVYSDESKSIKFISAALDKDSYGDMEKYTTIKKGGCEVQTGVFRRTDCE</sequence>
<organism evidence="1">
    <name type="scientific">marine sediment metagenome</name>
    <dbReference type="NCBI Taxonomy" id="412755"/>
    <lineage>
        <taxon>unclassified sequences</taxon>
        <taxon>metagenomes</taxon>
        <taxon>ecological metagenomes</taxon>
    </lineage>
</organism>
<proteinExistence type="predicted"/>
<accession>A0A0F9I5W5</accession>
<evidence type="ECO:0000313" key="1">
    <source>
        <dbReference type="EMBL" id="KKL82787.1"/>
    </source>
</evidence>
<comment type="caution">
    <text evidence="1">The sequence shown here is derived from an EMBL/GenBank/DDBJ whole genome shotgun (WGS) entry which is preliminary data.</text>
</comment>
<gene>
    <name evidence="1" type="ORF">LCGC14_1981280</name>
</gene>
<protein>
    <submittedName>
        <fullName evidence="1">Uncharacterized protein</fullName>
    </submittedName>
</protein>
<name>A0A0F9I5W5_9ZZZZ</name>
<dbReference type="EMBL" id="LAZR01022176">
    <property type="protein sequence ID" value="KKL82787.1"/>
    <property type="molecule type" value="Genomic_DNA"/>
</dbReference>
<dbReference type="AlphaFoldDB" id="A0A0F9I5W5"/>
<reference evidence="1" key="1">
    <citation type="journal article" date="2015" name="Nature">
        <title>Complex archaea that bridge the gap between prokaryotes and eukaryotes.</title>
        <authorList>
            <person name="Spang A."/>
            <person name="Saw J.H."/>
            <person name="Jorgensen S.L."/>
            <person name="Zaremba-Niedzwiedzka K."/>
            <person name="Martijn J."/>
            <person name="Lind A.E."/>
            <person name="van Eijk R."/>
            <person name="Schleper C."/>
            <person name="Guy L."/>
            <person name="Ettema T.J."/>
        </authorList>
    </citation>
    <scope>NUCLEOTIDE SEQUENCE</scope>
</reference>